<dbReference type="EMBL" id="CP063849">
    <property type="protein sequence ID" value="QOY85200.1"/>
    <property type="molecule type" value="Genomic_DNA"/>
</dbReference>
<evidence type="ECO:0000256" key="7">
    <source>
        <dbReference type="ARBA" id="ARBA00022741"/>
    </source>
</evidence>
<dbReference type="EC" id="2.7.13.3" evidence="2"/>
<dbReference type="InterPro" id="IPR036097">
    <property type="entry name" value="HisK_dim/P_sf"/>
</dbReference>
<feature type="domain" description="CheW-like" evidence="14">
    <location>
        <begin position="522"/>
        <end position="654"/>
    </location>
</feature>
<dbReference type="Gene3D" id="1.20.120.160">
    <property type="entry name" value="HPT domain"/>
    <property type="match status" value="1"/>
</dbReference>
<dbReference type="SUPFAM" id="SSF55874">
    <property type="entry name" value="ATPase domain of HSP90 chaperone/DNA topoisomerase II/histidine kinase"/>
    <property type="match status" value="1"/>
</dbReference>
<dbReference type="InterPro" id="IPR036061">
    <property type="entry name" value="CheW-like_dom_sf"/>
</dbReference>
<dbReference type="InterPro" id="IPR005467">
    <property type="entry name" value="His_kinase_dom"/>
</dbReference>
<dbReference type="Proteomes" id="UP000593892">
    <property type="component" value="Chromosome"/>
</dbReference>
<evidence type="ECO:0000256" key="2">
    <source>
        <dbReference type="ARBA" id="ARBA00012438"/>
    </source>
</evidence>
<dbReference type="Pfam" id="PF01584">
    <property type="entry name" value="CheW"/>
    <property type="match status" value="1"/>
</dbReference>
<dbReference type="Pfam" id="PF01627">
    <property type="entry name" value="Hpt"/>
    <property type="match status" value="1"/>
</dbReference>
<dbReference type="KEGG" id="pfer:IRI77_20405"/>
<evidence type="ECO:0000256" key="3">
    <source>
        <dbReference type="ARBA" id="ARBA00021495"/>
    </source>
</evidence>
<accession>A0A7S7NKG8</accession>
<dbReference type="AlphaFoldDB" id="A0A7S7NKG8"/>
<evidence type="ECO:0000256" key="12">
    <source>
        <dbReference type="PROSITE-ProRule" id="PRU00110"/>
    </source>
</evidence>
<dbReference type="Gene3D" id="1.10.287.560">
    <property type="entry name" value="Histidine kinase CheA-like, homodimeric domain"/>
    <property type="match status" value="1"/>
</dbReference>
<dbReference type="InterPro" id="IPR004105">
    <property type="entry name" value="CheA-like_dim"/>
</dbReference>
<dbReference type="PROSITE" id="PS50109">
    <property type="entry name" value="HIS_KIN"/>
    <property type="match status" value="1"/>
</dbReference>
<dbReference type="InterPro" id="IPR004358">
    <property type="entry name" value="Sig_transdc_His_kin-like_C"/>
</dbReference>
<keyword evidence="5 12" id="KW-0597">Phosphoprotein</keyword>
<protein>
    <recommendedName>
        <fullName evidence="3">Chemotaxis protein CheA</fullName>
        <ecNumber evidence="2">2.7.13.3</ecNumber>
    </recommendedName>
</protein>
<keyword evidence="4" id="KW-0145">Chemotaxis</keyword>
<dbReference type="SMART" id="SM00073">
    <property type="entry name" value="HPT"/>
    <property type="match status" value="1"/>
</dbReference>
<dbReference type="InterPro" id="IPR051315">
    <property type="entry name" value="Bact_Chemotaxis_CheA"/>
</dbReference>
<keyword evidence="6" id="KW-0808">Transferase</keyword>
<evidence type="ECO:0000256" key="5">
    <source>
        <dbReference type="ARBA" id="ARBA00022553"/>
    </source>
</evidence>
<evidence type="ECO:0000256" key="11">
    <source>
        <dbReference type="ARBA" id="ARBA00035100"/>
    </source>
</evidence>
<dbReference type="PANTHER" id="PTHR43395">
    <property type="entry name" value="SENSOR HISTIDINE KINASE CHEA"/>
    <property type="match status" value="1"/>
</dbReference>
<evidence type="ECO:0000256" key="4">
    <source>
        <dbReference type="ARBA" id="ARBA00022500"/>
    </source>
</evidence>
<dbReference type="CDD" id="cd00088">
    <property type="entry name" value="HPT"/>
    <property type="match status" value="1"/>
</dbReference>
<dbReference type="PROSITE" id="PS50894">
    <property type="entry name" value="HPT"/>
    <property type="match status" value="1"/>
</dbReference>
<evidence type="ECO:0000256" key="10">
    <source>
        <dbReference type="ARBA" id="ARBA00023012"/>
    </source>
</evidence>
<dbReference type="SUPFAM" id="SSF47384">
    <property type="entry name" value="Homodimeric domain of signal transducing histidine kinase"/>
    <property type="match status" value="1"/>
</dbReference>
<feature type="modified residue" description="Phosphohistidine" evidence="12">
    <location>
        <position position="45"/>
    </location>
</feature>
<evidence type="ECO:0000313" key="16">
    <source>
        <dbReference type="EMBL" id="QOY85200.1"/>
    </source>
</evidence>
<name>A0A7S7NKG8_PALFE</name>
<keyword evidence="9" id="KW-0067">ATP-binding</keyword>
<dbReference type="GO" id="GO:0005524">
    <property type="term" value="F:ATP binding"/>
    <property type="evidence" value="ECO:0007669"/>
    <property type="project" value="UniProtKB-KW"/>
</dbReference>
<comment type="function">
    <text evidence="11">Involved in the transmission of sensory signals from the chemoreceptors to the flagellar motors. CheA is autophosphorylated; it can transfer its phosphate group to either CheB or CheY.</text>
</comment>
<dbReference type="PROSITE" id="PS50851">
    <property type="entry name" value="CHEW"/>
    <property type="match status" value="1"/>
</dbReference>
<evidence type="ECO:0000313" key="17">
    <source>
        <dbReference type="Proteomes" id="UP000593892"/>
    </source>
</evidence>
<dbReference type="Gene3D" id="2.30.30.40">
    <property type="entry name" value="SH3 Domains"/>
    <property type="match status" value="1"/>
</dbReference>
<organism evidence="16 17">
    <name type="scientific">Paludibaculum fermentans</name>
    <dbReference type="NCBI Taxonomy" id="1473598"/>
    <lineage>
        <taxon>Bacteria</taxon>
        <taxon>Pseudomonadati</taxon>
        <taxon>Acidobacteriota</taxon>
        <taxon>Terriglobia</taxon>
        <taxon>Bryobacterales</taxon>
        <taxon>Bryobacteraceae</taxon>
        <taxon>Paludibaculum</taxon>
    </lineage>
</organism>
<dbReference type="CDD" id="cd16916">
    <property type="entry name" value="HATPase_CheA-like"/>
    <property type="match status" value="1"/>
</dbReference>
<dbReference type="Pfam" id="PF02895">
    <property type="entry name" value="H-kinase_dim"/>
    <property type="match status" value="1"/>
</dbReference>
<evidence type="ECO:0000256" key="8">
    <source>
        <dbReference type="ARBA" id="ARBA00022777"/>
    </source>
</evidence>
<dbReference type="CDD" id="cd00731">
    <property type="entry name" value="CheA_reg"/>
    <property type="match status" value="1"/>
</dbReference>
<feature type="domain" description="HPt" evidence="15">
    <location>
        <begin position="1"/>
        <end position="102"/>
    </location>
</feature>
<reference evidence="16 17" key="1">
    <citation type="submission" date="2020-10" db="EMBL/GenBank/DDBJ databases">
        <title>Complete genome sequence of Paludibaculum fermentans P105T, a facultatively anaerobic acidobacterium capable of dissimilatory Fe(III) reduction.</title>
        <authorList>
            <person name="Dedysh S.N."/>
            <person name="Beletsky A.V."/>
            <person name="Kulichevskaya I.S."/>
            <person name="Mardanov A.V."/>
            <person name="Ravin N.V."/>
        </authorList>
    </citation>
    <scope>NUCLEOTIDE SEQUENCE [LARGE SCALE GENOMIC DNA]</scope>
    <source>
        <strain evidence="16 17">P105</strain>
    </source>
</reference>
<dbReference type="SMART" id="SM00260">
    <property type="entry name" value="CheW"/>
    <property type="match status" value="1"/>
</dbReference>
<dbReference type="GO" id="GO:0005737">
    <property type="term" value="C:cytoplasm"/>
    <property type="evidence" value="ECO:0007669"/>
    <property type="project" value="InterPro"/>
</dbReference>
<evidence type="ECO:0000256" key="1">
    <source>
        <dbReference type="ARBA" id="ARBA00000085"/>
    </source>
</evidence>
<dbReference type="InterPro" id="IPR003594">
    <property type="entry name" value="HATPase_dom"/>
</dbReference>
<keyword evidence="10" id="KW-0902">Two-component regulatory system</keyword>
<dbReference type="SMART" id="SM00387">
    <property type="entry name" value="HATPase_c"/>
    <property type="match status" value="1"/>
</dbReference>
<evidence type="ECO:0000256" key="9">
    <source>
        <dbReference type="ARBA" id="ARBA00022840"/>
    </source>
</evidence>
<feature type="domain" description="Histidine kinase" evidence="13">
    <location>
        <begin position="272"/>
        <end position="520"/>
    </location>
</feature>
<dbReference type="InterPro" id="IPR037006">
    <property type="entry name" value="CheA-like_homodim_sf"/>
</dbReference>
<dbReference type="GO" id="GO:0000155">
    <property type="term" value="F:phosphorelay sensor kinase activity"/>
    <property type="evidence" value="ECO:0007669"/>
    <property type="project" value="InterPro"/>
</dbReference>
<dbReference type="FunFam" id="3.30.565.10:FF:000016">
    <property type="entry name" value="Chemotaxis protein CheA, putative"/>
    <property type="match status" value="1"/>
</dbReference>
<dbReference type="PANTHER" id="PTHR43395:SF10">
    <property type="entry name" value="CHEMOTAXIS PROTEIN CHEA"/>
    <property type="match status" value="1"/>
</dbReference>
<dbReference type="SUPFAM" id="SSF50341">
    <property type="entry name" value="CheW-like"/>
    <property type="match status" value="1"/>
</dbReference>
<sequence>MAPNPVDTFLHEAEELLAEIETAALSMAAGEAPEETVHLLFRAFHTIKGSGAMCGLDAVAGFTHHIESLLAQVRDGVVPVSGVLAALILKAKDQIRLLLDAELGGDDVREGSSERLIEEARNLAAAGEPGIAAVAAARSDSAAGGGESGGAWLIEFRPNAGLFARGGNPLALLKDLRRLGSCEVVAHTDLVPELDGIQPDQCYLWWSIRLTANCDENAVRDVFIFVEDECLLEVKPAGGVVKGTVRAPEVQVPGAIAATRTNNSTSSKKSVAKESTVRVPSSRLDRLVNLVGELVMNQSRLAQSVSQHRLPELANPVQELERLVAELRDNVLGIRMLPIGTLFGGFRRLVHDLSNELGKEADLLTEGAETELDKSILDQLGEPLVHCLRNCLDHGAELPDEREARGKPRRVKVHLSATHIGSNVVVCVEDDGRGIDLDAVRAKAVEKQLIAADASLSERELQGLILLPGFSTASKVTSVSGRGVGMDAVKRQIDTLRGSLAITSERGKGTRISITLPLTLAIIEGLLIQIGNDQFIVPMAVVNENVELLRSQRCRSNGRNLIAVRGELVPYIDLRRMFRMDGAALPIEKVVIVQHEEQRVGMVVDFVLGTHQTVIQSLGGYYRDIEVVSGATIMGDGRVALILNIPAIVRMAQANPAAGTGTGSRGCLQAGARLPDMASEQTTDYAPAT</sequence>
<dbReference type="SUPFAM" id="SSF47226">
    <property type="entry name" value="Histidine-containing phosphotransfer domain, HPT domain"/>
    <property type="match status" value="1"/>
</dbReference>
<evidence type="ECO:0000256" key="6">
    <source>
        <dbReference type="ARBA" id="ARBA00022679"/>
    </source>
</evidence>
<dbReference type="GO" id="GO:0006935">
    <property type="term" value="P:chemotaxis"/>
    <property type="evidence" value="ECO:0007669"/>
    <property type="project" value="UniProtKB-KW"/>
</dbReference>
<evidence type="ECO:0000259" key="13">
    <source>
        <dbReference type="PROSITE" id="PS50109"/>
    </source>
</evidence>
<dbReference type="InterPro" id="IPR036890">
    <property type="entry name" value="HATPase_C_sf"/>
</dbReference>
<proteinExistence type="predicted"/>
<dbReference type="Pfam" id="PF02518">
    <property type="entry name" value="HATPase_c"/>
    <property type="match status" value="1"/>
</dbReference>
<dbReference type="InterPro" id="IPR002545">
    <property type="entry name" value="CheW-lke_dom"/>
</dbReference>
<dbReference type="RefSeq" id="WP_194446870.1">
    <property type="nucleotide sequence ID" value="NZ_CP063849.1"/>
</dbReference>
<keyword evidence="8" id="KW-0418">Kinase</keyword>
<dbReference type="PRINTS" id="PR00344">
    <property type="entry name" value="BCTRLSENSOR"/>
</dbReference>
<keyword evidence="7" id="KW-0547">Nucleotide-binding</keyword>
<dbReference type="InterPro" id="IPR036641">
    <property type="entry name" value="HPT_dom_sf"/>
</dbReference>
<dbReference type="InterPro" id="IPR008207">
    <property type="entry name" value="Sig_transdc_His_kin_Hpt_dom"/>
</dbReference>
<keyword evidence="17" id="KW-1185">Reference proteome</keyword>
<comment type="catalytic activity">
    <reaction evidence="1">
        <text>ATP + protein L-histidine = ADP + protein N-phospho-L-histidine.</text>
        <dbReference type="EC" id="2.7.13.3"/>
    </reaction>
</comment>
<dbReference type="SMART" id="SM01231">
    <property type="entry name" value="H-kinase_dim"/>
    <property type="match status" value="1"/>
</dbReference>
<evidence type="ECO:0000259" key="15">
    <source>
        <dbReference type="PROSITE" id="PS50894"/>
    </source>
</evidence>
<dbReference type="Gene3D" id="3.30.565.10">
    <property type="entry name" value="Histidine kinase-like ATPase, C-terminal domain"/>
    <property type="match status" value="1"/>
</dbReference>
<gene>
    <name evidence="16" type="ORF">IRI77_20405</name>
</gene>
<evidence type="ECO:0000259" key="14">
    <source>
        <dbReference type="PROSITE" id="PS50851"/>
    </source>
</evidence>